<evidence type="ECO:0000313" key="3">
    <source>
        <dbReference type="Proteomes" id="UP000323426"/>
    </source>
</evidence>
<protein>
    <submittedName>
        <fullName evidence="2">PorT family protein</fullName>
    </submittedName>
</protein>
<reference evidence="2 3" key="1">
    <citation type="submission" date="2019-09" db="EMBL/GenBank/DDBJ databases">
        <title>Genome sequence and assembly of Adhaeribacter sp.</title>
        <authorList>
            <person name="Chhetri G."/>
        </authorList>
    </citation>
    <scope>NUCLEOTIDE SEQUENCE [LARGE SCALE GENOMIC DNA]</scope>
    <source>
        <strain evidence="2 3">DK36</strain>
    </source>
</reference>
<dbReference type="Pfam" id="PF13568">
    <property type="entry name" value="OMP_b-brl_2"/>
    <property type="match status" value="1"/>
</dbReference>
<dbReference type="SUPFAM" id="SSF56925">
    <property type="entry name" value="OMPA-like"/>
    <property type="match status" value="1"/>
</dbReference>
<dbReference type="Gene3D" id="2.40.160.20">
    <property type="match status" value="1"/>
</dbReference>
<organism evidence="2 3">
    <name type="scientific">Adhaeribacter rhizoryzae</name>
    <dbReference type="NCBI Taxonomy" id="2607907"/>
    <lineage>
        <taxon>Bacteria</taxon>
        <taxon>Pseudomonadati</taxon>
        <taxon>Bacteroidota</taxon>
        <taxon>Cytophagia</taxon>
        <taxon>Cytophagales</taxon>
        <taxon>Hymenobacteraceae</taxon>
        <taxon>Adhaeribacter</taxon>
    </lineage>
</organism>
<sequence length="213" mass="23356">MKKIFALATLTLLFISVGFAQTLVGIKAGGSITNITLNQQYKNLLNVSAQNRIGYQLGLFAQRAISENIFMRTELAYSVKGYKSHDKLTNREGRVGFNYISLPLLLGYQLNPSFSAFLGPEIAALGPVHAGSGGRRNRLDIISNYEKLDLGLSGGIMYTLAPKLGLDLRYTYGLSKILITDLTDAQGNRTGQANQKNNKALSLSVNYYLRGRV</sequence>
<evidence type="ECO:0000259" key="1">
    <source>
        <dbReference type="Pfam" id="PF13568"/>
    </source>
</evidence>
<keyword evidence="3" id="KW-1185">Reference proteome</keyword>
<accession>A0A5M6DF44</accession>
<comment type="caution">
    <text evidence="2">The sequence shown here is derived from an EMBL/GenBank/DDBJ whole genome shotgun (WGS) entry which is preliminary data.</text>
</comment>
<dbReference type="Proteomes" id="UP000323426">
    <property type="component" value="Unassembled WGS sequence"/>
</dbReference>
<proteinExistence type="predicted"/>
<feature type="domain" description="Outer membrane protein beta-barrel" evidence="1">
    <location>
        <begin position="19"/>
        <end position="177"/>
    </location>
</feature>
<dbReference type="InterPro" id="IPR011250">
    <property type="entry name" value="OMP/PagP_B-barrel"/>
</dbReference>
<evidence type="ECO:0000313" key="2">
    <source>
        <dbReference type="EMBL" id="KAA5545016.1"/>
    </source>
</evidence>
<dbReference type="AlphaFoldDB" id="A0A5M6DF44"/>
<dbReference type="RefSeq" id="WP_150088899.1">
    <property type="nucleotide sequence ID" value="NZ_VWSF01000009.1"/>
</dbReference>
<dbReference type="InterPro" id="IPR025665">
    <property type="entry name" value="Beta-barrel_OMP_2"/>
</dbReference>
<name>A0A5M6DF44_9BACT</name>
<gene>
    <name evidence="2" type="ORF">F0145_13250</name>
</gene>
<dbReference type="EMBL" id="VWSF01000009">
    <property type="protein sequence ID" value="KAA5545016.1"/>
    <property type="molecule type" value="Genomic_DNA"/>
</dbReference>